<dbReference type="RefSeq" id="WP_076198344.1">
    <property type="nucleotide sequence ID" value="NZ_CP019236.1"/>
</dbReference>
<dbReference type="STRING" id="1842727.RD110_08020"/>
<proteinExistence type="predicted"/>
<dbReference type="KEGG" id="rhy:RD110_08020"/>
<dbReference type="Proteomes" id="UP000186609">
    <property type="component" value="Chromosome"/>
</dbReference>
<dbReference type="AlphaFoldDB" id="A0A1P8JTQ2"/>
<sequence length="158" mass="17235">MKKEKGKAGRPSKYTPELVAEICTRLSTGEPLAQICRDAHMPSDHTVRIWADGDEAISSAIARAREAGFDAIANACLEIADDARNDFIEKLAGEGDEGAVKAMAFNAEHVQRSKLRVETRLKLLAKWDPKRYGDKMAVTDGDGKPLNAIPPVFNITLS</sequence>
<dbReference type="OrthoDB" id="7573036at2"/>
<dbReference type="InterPro" id="IPR048683">
    <property type="entry name" value="Sf6_terminase"/>
</dbReference>
<keyword evidence="2" id="KW-1185">Reference proteome</keyword>
<accession>A0A1P8JTQ2</accession>
<evidence type="ECO:0008006" key="3">
    <source>
        <dbReference type="Google" id="ProtNLM"/>
    </source>
</evidence>
<reference evidence="1 2" key="1">
    <citation type="submission" date="2017-01" db="EMBL/GenBank/DDBJ databases">
        <authorList>
            <person name="Mah S.A."/>
            <person name="Swanson W.J."/>
            <person name="Moy G.W."/>
            <person name="Vacquier V.D."/>
        </authorList>
    </citation>
    <scope>NUCLEOTIDE SEQUENCE [LARGE SCALE GENOMIC DNA]</scope>
    <source>
        <strain evidence="1 2">DCY110</strain>
    </source>
</reference>
<gene>
    <name evidence="1" type="ORF">RD110_08020</name>
</gene>
<protein>
    <recommendedName>
        <fullName evidence="3">Terminase small subunit</fullName>
    </recommendedName>
</protein>
<organism evidence="1 2">
    <name type="scientific">Rhodoferax koreensis</name>
    <dbReference type="NCBI Taxonomy" id="1842727"/>
    <lineage>
        <taxon>Bacteria</taxon>
        <taxon>Pseudomonadati</taxon>
        <taxon>Pseudomonadota</taxon>
        <taxon>Betaproteobacteria</taxon>
        <taxon>Burkholderiales</taxon>
        <taxon>Comamonadaceae</taxon>
        <taxon>Rhodoferax</taxon>
    </lineage>
</organism>
<dbReference type="Gene3D" id="1.10.10.60">
    <property type="entry name" value="Homeodomain-like"/>
    <property type="match status" value="1"/>
</dbReference>
<evidence type="ECO:0000313" key="1">
    <source>
        <dbReference type="EMBL" id="APW37150.1"/>
    </source>
</evidence>
<dbReference type="EMBL" id="CP019236">
    <property type="protein sequence ID" value="APW37150.1"/>
    <property type="molecule type" value="Genomic_DNA"/>
</dbReference>
<dbReference type="Pfam" id="PF20901">
    <property type="entry name" value="Sf6_terminase"/>
    <property type="match status" value="1"/>
</dbReference>
<evidence type="ECO:0000313" key="2">
    <source>
        <dbReference type="Proteomes" id="UP000186609"/>
    </source>
</evidence>
<name>A0A1P8JTQ2_9BURK</name>